<sequence length="127" mass="14273">MVATTVKIQTKQVIMKTIKVAVVESPMLDVVEIAKENIEVEMVKMGDYIQPNEALANEEVDAHFTMHFPMMNQFNQNSDAELVEVQPIYYANFGLYAKEYDSIEEIPDDATIGIANNPANLDRSLCS</sequence>
<accession>A0A5S3QL39</accession>
<evidence type="ECO:0000256" key="2">
    <source>
        <dbReference type="ARBA" id="ARBA00008973"/>
    </source>
</evidence>
<dbReference type="InterPro" id="IPR004872">
    <property type="entry name" value="Lipoprotein_NlpA"/>
</dbReference>
<evidence type="ECO:0000313" key="8">
    <source>
        <dbReference type="Proteomes" id="UP000306980"/>
    </source>
</evidence>
<evidence type="ECO:0000313" key="7">
    <source>
        <dbReference type="EMBL" id="TMN22654.1"/>
    </source>
</evidence>
<reference evidence="7 8" key="1">
    <citation type="submission" date="2019-05" db="EMBL/GenBank/DDBJ databases">
        <title>Genomic analysis of Lentibacillus sp. NKC220-2.</title>
        <authorList>
            <person name="Oh Y.J."/>
        </authorList>
    </citation>
    <scope>NUCLEOTIDE SEQUENCE [LARGE SCALE GENOMIC DNA]</scope>
    <source>
        <strain evidence="7 8">NKC220-2</strain>
    </source>
</reference>
<comment type="similarity">
    <text evidence="2">Belongs to the NlpA lipoprotein family.</text>
</comment>
<organism evidence="7 8">
    <name type="scientific">Lentibacillus cibarius</name>
    <dbReference type="NCBI Taxonomy" id="2583219"/>
    <lineage>
        <taxon>Bacteria</taxon>
        <taxon>Bacillati</taxon>
        <taxon>Bacillota</taxon>
        <taxon>Bacilli</taxon>
        <taxon>Bacillales</taxon>
        <taxon>Bacillaceae</taxon>
        <taxon>Lentibacillus</taxon>
    </lineage>
</organism>
<comment type="caution">
    <text evidence="7">The sequence shown here is derived from an EMBL/GenBank/DDBJ whole genome shotgun (WGS) entry which is preliminary data.</text>
</comment>
<dbReference type="Pfam" id="PF03180">
    <property type="entry name" value="Lipoprotein_9"/>
    <property type="match status" value="1"/>
</dbReference>
<evidence type="ECO:0000256" key="4">
    <source>
        <dbReference type="ARBA" id="ARBA00023136"/>
    </source>
</evidence>
<gene>
    <name evidence="7" type="ORF">FFL34_11515</name>
</gene>
<dbReference type="EMBL" id="VCIA01000001">
    <property type="protein sequence ID" value="TMN22654.1"/>
    <property type="molecule type" value="Genomic_DNA"/>
</dbReference>
<evidence type="ECO:0000256" key="5">
    <source>
        <dbReference type="ARBA" id="ARBA00023139"/>
    </source>
</evidence>
<dbReference type="OrthoDB" id="9812878at2"/>
<protein>
    <submittedName>
        <fullName evidence="7">Uncharacterized protein</fullName>
    </submittedName>
</protein>
<comment type="subcellular location">
    <subcellularLocation>
        <location evidence="1">Membrane</location>
        <topology evidence="1">Lipid-anchor</topology>
    </subcellularLocation>
</comment>
<dbReference type="GO" id="GO:0016020">
    <property type="term" value="C:membrane"/>
    <property type="evidence" value="ECO:0007669"/>
    <property type="project" value="UniProtKB-SubCell"/>
</dbReference>
<dbReference type="Gene3D" id="3.40.190.10">
    <property type="entry name" value="Periplasmic binding protein-like II"/>
    <property type="match status" value="1"/>
</dbReference>
<evidence type="ECO:0000256" key="1">
    <source>
        <dbReference type="ARBA" id="ARBA00004635"/>
    </source>
</evidence>
<dbReference type="Proteomes" id="UP000306980">
    <property type="component" value="Unassembled WGS sequence"/>
</dbReference>
<proteinExistence type="inferred from homology"/>
<dbReference type="PANTHER" id="PTHR30429:SF0">
    <property type="entry name" value="METHIONINE-BINDING LIPOPROTEIN METQ"/>
    <property type="match status" value="1"/>
</dbReference>
<name>A0A5S3QL39_9BACI</name>
<keyword evidence="5" id="KW-0564">Palmitate</keyword>
<keyword evidence="3" id="KW-0732">Signal</keyword>
<evidence type="ECO:0000256" key="3">
    <source>
        <dbReference type="ARBA" id="ARBA00022729"/>
    </source>
</evidence>
<dbReference type="RefSeq" id="WP_138603557.1">
    <property type="nucleotide sequence ID" value="NZ_VCIA01000001.1"/>
</dbReference>
<dbReference type="SUPFAM" id="SSF53850">
    <property type="entry name" value="Periplasmic binding protein-like II"/>
    <property type="match status" value="1"/>
</dbReference>
<keyword evidence="6" id="KW-0449">Lipoprotein</keyword>
<keyword evidence="4" id="KW-0472">Membrane</keyword>
<dbReference type="PANTHER" id="PTHR30429">
    <property type="entry name" value="D-METHIONINE-BINDING LIPOPROTEIN METQ"/>
    <property type="match status" value="1"/>
</dbReference>
<dbReference type="AlphaFoldDB" id="A0A5S3QL39"/>
<evidence type="ECO:0000256" key="6">
    <source>
        <dbReference type="ARBA" id="ARBA00023288"/>
    </source>
</evidence>